<feature type="transmembrane region" description="Helical" evidence="6">
    <location>
        <begin position="79"/>
        <end position="96"/>
    </location>
</feature>
<accession>A0A517DZV4</accession>
<dbReference type="GO" id="GO:0043190">
    <property type="term" value="C:ATP-binding cassette (ABC) transporter complex"/>
    <property type="evidence" value="ECO:0007669"/>
    <property type="project" value="InterPro"/>
</dbReference>
<dbReference type="AlphaFoldDB" id="A0A517DZV4"/>
<dbReference type="OrthoDB" id="8585740at2"/>
<dbReference type="Proteomes" id="UP000320776">
    <property type="component" value="Chromosome"/>
</dbReference>
<keyword evidence="3 6" id="KW-0812">Transmembrane</keyword>
<evidence type="ECO:0000313" key="7">
    <source>
        <dbReference type="EMBL" id="QDR82786.1"/>
    </source>
</evidence>
<dbReference type="EMBL" id="CP036259">
    <property type="protein sequence ID" value="QDR82786.1"/>
    <property type="molecule type" value="Genomic_DNA"/>
</dbReference>
<evidence type="ECO:0000313" key="8">
    <source>
        <dbReference type="Proteomes" id="UP000320776"/>
    </source>
</evidence>
<feature type="transmembrane region" description="Helical" evidence="6">
    <location>
        <begin position="30"/>
        <end position="47"/>
    </location>
</feature>
<keyword evidence="2" id="KW-1003">Cell membrane</keyword>
<evidence type="ECO:0000256" key="5">
    <source>
        <dbReference type="ARBA" id="ARBA00023136"/>
    </source>
</evidence>
<reference evidence="7 8" key="1">
    <citation type="submission" date="2019-02" db="EMBL/GenBank/DDBJ databases">
        <title>Closed genome of Sporomusa termitida DSM 4440.</title>
        <authorList>
            <person name="Poehlein A."/>
            <person name="Daniel R."/>
        </authorList>
    </citation>
    <scope>NUCLEOTIDE SEQUENCE [LARGE SCALE GENOMIC DNA]</scope>
    <source>
        <strain evidence="7 8">DSM 4440</strain>
    </source>
</reference>
<dbReference type="RefSeq" id="WP_144352136.1">
    <property type="nucleotide sequence ID" value="NZ_CP036259.1"/>
</dbReference>
<evidence type="ECO:0000256" key="1">
    <source>
        <dbReference type="ARBA" id="ARBA00004651"/>
    </source>
</evidence>
<dbReference type="PANTHER" id="PTHR34857:SF2">
    <property type="entry name" value="SLL0384 PROTEIN"/>
    <property type="match status" value="1"/>
</dbReference>
<keyword evidence="8" id="KW-1185">Reference proteome</keyword>
<evidence type="ECO:0000256" key="2">
    <source>
        <dbReference type="ARBA" id="ARBA00022475"/>
    </source>
</evidence>
<keyword evidence="5 6" id="KW-0472">Membrane</keyword>
<name>A0A517DZV4_9FIRM</name>
<dbReference type="InterPro" id="IPR012809">
    <property type="entry name" value="ECF_CbiQ"/>
</dbReference>
<dbReference type="InterPro" id="IPR003339">
    <property type="entry name" value="ABC/ECF_trnsptr_transmembrane"/>
</dbReference>
<evidence type="ECO:0000256" key="3">
    <source>
        <dbReference type="ARBA" id="ARBA00022692"/>
    </source>
</evidence>
<comment type="subcellular location">
    <subcellularLocation>
        <location evidence="1">Cell membrane</location>
        <topology evidence="1">Multi-pass membrane protein</topology>
    </subcellularLocation>
</comment>
<gene>
    <name evidence="7" type="primary">ecfT_5</name>
    <name evidence="7" type="ORF">SPTER_42160</name>
</gene>
<dbReference type="PANTHER" id="PTHR34857">
    <property type="entry name" value="SLL0384 PROTEIN"/>
    <property type="match status" value="1"/>
</dbReference>
<dbReference type="KEGG" id="sted:SPTER_42160"/>
<feature type="transmembrane region" description="Helical" evidence="6">
    <location>
        <begin position="239"/>
        <end position="256"/>
    </location>
</feature>
<dbReference type="NCBIfam" id="TIGR02454">
    <property type="entry name" value="ECF_T_CbiQ"/>
    <property type="match status" value="1"/>
</dbReference>
<protein>
    <submittedName>
        <fullName evidence="7">Energy-coupling factor transporter transmembrane protein EcfT</fullName>
    </submittedName>
</protein>
<evidence type="ECO:0000256" key="6">
    <source>
        <dbReference type="SAM" id="Phobius"/>
    </source>
</evidence>
<feature type="transmembrane region" description="Helical" evidence="6">
    <location>
        <begin position="53"/>
        <end position="72"/>
    </location>
</feature>
<dbReference type="Pfam" id="PF02361">
    <property type="entry name" value="CbiQ"/>
    <property type="match status" value="1"/>
</dbReference>
<dbReference type="InterPro" id="IPR051611">
    <property type="entry name" value="ECF_transporter_component"/>
</dbReference>
<proteinExistence type="predicted"/>
<feature type="transmembrane region" description="Helical" evidence="6">
    <location>
        <begin position="116"/>
        <end position="147"/>
    </location>
</feature>
<evidence type="ECO:0000256" key="4">
    <source>
        <dbReference type="ARBA" id="ARBA00022989"/>
    </source>
</evidence>
<organism evidence="7 8">
    <name type="scientific">Sporomusa termitida</name>
    <dbReference type="NCBI Taxonomy" id="2377"/>
    <lineage>
        <taxon>Bacteria</taxon>
        <taxon>Bacillati</taxon>
        <taxon>Bacillota</taxon>
        <taxon>Negativicutes</taxon>
        <taxon>Selenomonadales</taxon>
        <taxon>Sporomusaceae</taxon>
        <taxon>Sporomusa</taxon>
    </lineage>
</organism>
<dbReference type="GO" id="GO:0006824">
    <property type="term" value="P:cobalt ion transport"/>
    <property type="evidence" value="ECO:0007669"/>
    <property type="project" value="InterPro"/>
</dbReference>
<dbReference type="CDD" id="cd16914">
    <property type="entry name" value="EcfT"/>
    <property type="match status" value="1"/>
</dbReference>
<sequence>MLKIEANWLDLRYLDAISTQDTLIHRLNPCVKLITTLVFIIAVTSSSKYEITGLLPFFLFPAVLVALGNLPLSLILKRLLIIAPFIVFIGIFNPLIDHTPVINIGSLVISGGWISFVSLTIRLCLTVTTALILVATTGIDALCLALLKIGVPKIIVTQLLFMYRYIHVLVEEFVRCITAYSLRSFHGEGVQFRAWGSLLGQLLLRSIDRANRIYQAMLCRGFDGEVRLLRTRTLTGADIIYLIFWVTFFMVGRWFNLPQLLGNLLMGVYK</sequence>
<keyword evidence="4 6" id="KW-1133">Transmembrane helix</keyword>